<dbReference type="EMBL" id="SPLM01000005">
    <property type="protein sequence ID" value="TMW67198.1"/>
    <property type="molecule type" value="Genomic_DNA"/>
</dbReference>
<proteinExistence type="inferred from homology"/>
<comment type="caution">
    <text evidence="5">The sequence shown here is derived from an EMBL/GenBank/DDBJ whole genome shotgun (WGS) entry which is preliminary data.</text>
</comment>
<accession>A0A8K1FR34</accession>
<feature type="compositionally biased region" description="Acidic residues" evidence="2">
    <location>
        <begin position="456"/>
        <end position="468"/>
    </location>
</feature>
<dbReference type="AlphaFoldDB" id="A0A8K1FR34"/>
<dbReference type="PANTHER" id="PTHR47966:SF74">
    <property type="entry name" value="AGR407CP"/>
    <property type="match status" value="1"/>
</dbReference>
<evidence type="ECO:0000313" key="6">
    <source>
        <dbReference type="Proteomes" id="UP000794436"/>
    </source>
</evidence>
<protein>
    <recommendedName>
        <fullName evidence="4">Peptidase A1 domain-containing protein</fullName>
    </recommendedName>
</protein>
<feature type="domain" description="Peptidase A1" evidence="4">
    <location>
        <begin position="35"/>
        <end position="349"/>
    </location>
</feature>
<evidence type="ECO:0000256" key="3">
    <source>
        <dbReference type="SAM" id="Phobius"/>
    </source>
</evidence>
<organism evidence="5 6">
    <name type="scientific">Pythium oligandrum</name>
    <name type="common">Mycoparasitic fungus</name>
    <dbReference type="NCBI Taxonomy" id="41045"/>
    <lineage>
        <taxon>Eukaryota</taxon>
        <taxon>Sar</taxon>
        <taxon>Stramenopiles</taxon>
        <taxon>Oomycota</taxon>
        <taxon>Peronosporomycetes</taxon>
        <taxon>Pythiales</taxon>
        <taxon>Pythiaceae</taxon>
        <taxon>Pythium</taxon>
    </lineage>
</organism>
<evidence type="ECO:0000256" key="2">
    <source>
        <dbReference type="SAM" id="MobiDB-lite"/>
    </source>
</evidence>
<dbReference type="PROSITE" id="PS51767">
    <property type="entry name" value="PEPTIDASE_A1"/>
    <property type="match status" value="1"/>
</dbReference>
<evidence type="ECO:0000256" key="1">
    <source>
        <dbReference type="ARBA" id="ARBA00007447"/>
    </source>
</evidence>
<dbReference type="SUPFAM" id="SSF50630">
    <property type="entry name" value="Acid proteases"/>
    <property type="match status" value="1"/>
</dbReference>
<dbReference type="PANTHER" id="PTHR47966">
    <property type="entry name" value="BETA-SITE APP-CLEAVING ENZYME, ISOFORM A-RELATED"/>
    <property type="match status" value="1"/>
</dbReference>
<gene>
    <name evidence="5" type="ORF">Poli38472_012314</name>
</gene>
<dbReference type="Proteomes" id="UP000794436">
    <property type="component" value="Unassembled WGS sequence"/>
</dbReference>
<name>A0A8K1FR34_PYTOL</name>
<keyword evidence="3" id="KW-1133">Transmembrane helix</keyword>
<comment type="similarity">
    <text evidence="1">Belongs to the peptidase A1 family.</text>
</comment>
<feature type="region of interest" description="Disordered" evidence="2">
    <location>
        <begin position="456"/>
        <end position="516"/>
    </location>
</feature>
<dbReference type="InterPro" id="IPR021109">
    <property type="entry name" value="Peptidase_aspartic_dom_sf"/>
</dbReference>
<dbReference type="Gene3D" id="2.40.70.10">
    <property type="entry name" value="Acid Proteases"/>
    <property type="match status" value="1"/>
</dbReference>
<dbReference type="Pfam" id="PF00026">
    <property type="entry name" value="Asp"/>
    <property type="match status" value="1"/>
</dbReference>
<evidence type="ECO:0000313" key="5">
    <source>
        <dbReference type="EMBL" id="TMW67198.1"/>
    </source>
</evidence>
<keyword evidence="3" id="KW-0812">Transmembrane</keyword>
<dbReference type="GO" id="GO:0006508">
    <property type="term" value="P:proteolysis"/>
    <property type="evidence" value="ECO:0007669"/>
    <property type="project" value="InterPro"/>
</dbReference>
<keyword evidence="3" id="KW-0472">Membrane</keyword>
<dbReference type="InterPro" id="IPR033121">
    <property type="entry name" value="PEPTIDASE_A1"/>
</dbReference>
<dbReference type="GO" id="GO:0004190">
    <property type="term" value="F:aspartic-type endopeptidase activity"/>
    <property type="evidence" value="ECO:0007669"/>
    <property type="project" value="InterPro"/>
</dbReference>
<sequence length="516" mass="56314">MQVKRRGTSTPNQERRLASRVMTSAPLMVLSNHTYLANVTLDGKTAQLLVDTTTRGVWVDCTIFNASCRAAKHGVGDETERIPRLDTSAYIETQRFKTAKVAGRSYSGFDVYLVGRPLISFSTDEDANTIPFAELGAQVQGILGLSDSYTSPLFVDDQVESIMFRLGASAADSSLLFDGVDQAWIKKKNLIATLQSTATGTTAGWTLTVKCFKLPLADGSIPSICDYSSDVALDSAYPYIKMDTSILDDFDRRFAIASCTLTDSTYYICDKQVELPQLNFTIGSWTYILDKADYTEPLDDDKTKVKVLLTSRSNGYYSFSSSWALGTPFLRKFPTVYNKTTDNMTVYCQLNKTCVETPSPGPSYGGYTYYTPSPTYDTTYGGYGGGGVYSGDDVSSPYVDIEVTNRSRRGRNIALGIGIPLGVALLVAFITWLRKSGNDEVKTVDAAAANIPAAIEVDDDDDSSDSDDVANAKIPVAIEVDDDDSSDSDDELKTKKKHAGGHYVAVKSPRQPSQRE</sequence>
<evidence type="ECO:0000259" key="4">
    <source>
        <dbReference type="PROSITE" id="PS51767"/>
    </source>
</evidence>
<feature type="transmembrane region" description="Helical" evidence="3">
    <location>
        <begin position="413"/>
        <end position="433"/>
    </location>
</feature>
<reference evidence="5" key="1">
    <citation type="submission" date="2019-03" db="EMBL/GenBank/DDBJ databases">
        <title>Long read genome sequence of the mycoparasitic Pythium oligandrum ATCC 38472 isolated from sugarbeet rhizosphere.</title>
        <authorList>
            <person name="Gaulin E."/>
        </authorList>
    </citation>
    <scope>NUCLEOTIDE SEQUENCE</scope>
    <source>
        <strain evidence="5">ATCC 38472_TT</strain>
    </source>
</reference>
<feature type="compositionally biased region" description="Acidic residues" evidence="2">
    <location>
        <begin position="479"/>
        <end position="490"/>
    </location>
</feature>
<keyword evidence="6" id="KW-1185">Reference proteome</keyword>
<dbReference type="InterPro" id="IPR001461">
    <property type="entry name" value="Aspartic_peptidase_A1"/>
</dbReference>